<dbReference type="AlphaFoldDB" id="T0YN52"/>
<feature type="non-terminal residue" evidence="1">
    <location>
        <position position="164"/>
    </location>
</feature>
<organism evidence="1">
    <name type="scientific">mine drainage metagenome</name>
    <dbReference type="NCBI Taxonomy" id="410659"/>
    <lineage>
        <taxon>unclassified sequences</taxon>
        <taxon>metagenomes</taxon>
        <taxon>ecological metagenomes</taxon>
    </lineage>
</organism>
<reference evidence="1" key="2">
    <citation type="journal article" date="2014" name="ISME J.">
        <title>Microbial stratification in low pH oxic and suboxic macroscopic growths along an acid mine drainage.</title>
        <authorList>
            <person name="Mendez-Garcia C."/>
            <person name="Mesa V."/>
            <person name="Sprenger R.R."/>
            <person name="Richter M."/>
            <person name="Diez M.S."/>
            <person name="Solano J."/>
            <person name="Bargiela R."/>
            <person name="Golyshina O.V."/>
            <person name="Manteca A."/>
            <person name="Ramos J.L."/>
            <person name="Gallego J.R."/>
            <person name="Llorente I."/>
            <person name="Martins Dos Santos V.A."/>
            <person name="Jensen O.N."/>
            <person name="Pelaez A.I."/>
            <person name="Sanchez J."/>
            <person name="Ferrer M."/>
        </authorList>
    </citation>
    <scope>NUCLEOTIDE SEQUENCE</scope>
</reference>
<accession>T0YN52</accession>
<dbReference type="EMBL" id="AUZX01013783">
    <property type="protein sequence ID" value="EQD34478.1"/>
    <property type="molecule type" value="Genomic_DNA"/>
</dbReference>
<evidence type="ECO:0000313" key="1">
    <source>
        <dbReference type="EMBL" id="EQD34478.1"/>
    </source>
</evidence>
<name>T0YN52_9ZZZZ</name>
<reference evidence="1" key="1">
    <citation type="submission" date="2013-08" db="EMBL/GenBank/DDBJ databases">
        <authorList>
            <person name="Mendez C."/>
            <person name="Richter M."/>
            <person name="Ferrer M."/>
            <person name="Sanchez J."/>
        </authorList>
    </citation>
    <scope>NUCLEOTIDE SEQUENCE</scope>
</reference>
<comment type="caution">
    <text evidence="1">The sequence shown here is derived from an EMBL/GenBank/DDBJ whole genome shotgun (WGS) entry which is preliminary data.</text>
</comment>
<proteinExistence type="predicted"/>
<gene>
    <name evidence="1" type="ORF">B1A_18676</name>
</gene>
<protein>
    <submittedName>
        <fullName evidence="1">UvrB/UvrC protein</fullName>
    </submittedName>
</protein>
<sequence length="164" mass="18251">MDEAETPMSPHSSPRPVGFAFIPAKPAVYACFAADGSLIVAATTANLRRALQNRLSEQTSATGRANYAEIADTVRYRRVGSAFAASWWYYRTVRTLFPDRYAAMLAWKPAWFVTINLATEFPRFHISNALAAASALCVGPLLTRRKAKAIAESMEDLFDLCRYY</sequence>